<name>A0A1V8SLK4_9PEZI</name>
<dbReference type="Proteomes" id="UP000192596">
    <property type="component" value="Unassembled WGS sequence"/>
</dbReference>
<reference evidence="3" key="1">
    <citation type="submission" date="2017-03" db="EMBL/GenBank/DDBJ databases">
        <title>Genomes of endolithic fungi from Antarctica.</title>
        <authorList>
            <person name="Coleine C."/>
            <person name="Masonjones S."/>
            <person name="Stajich J.E."/>
        </authorList>
    </citation>
    <scope>NUCLEOTIDE SEQUENCE [LARGE SCALE GENOMIC DNA]</scope>
    <source>
        <strain evidence="3">CCFEE 5527</strain>
    </source>
</reference>
<gene>
    <name evidence="2" type="ORF">B0A48_14250</name>
</gene>
<sequence>MAASIAGDFVQRRRTLGPVNDPPQPQVNGQAPDLSGKTAPRWHHTAVNRLRAGTQGHLRKAALVGWMICGAVTASEQQTVVRVVEGVISDVHSSERMMNKRGPGAVELPTCR</sequence>
<evidence type="ECO:0000313" key="3">
    <source>
        <dbReference type="Proteomes" id="UP000192596"/>
    </source>
</evidence>
<feature type="region of interest" description="Disordered" evidence="1">
    <location>
        <begin position="1"/>
        <end position="39"/>
    </location>
</feature>
<dbReference type="InParanoid" id="A0A1V8SLK4"/>
<organism evidence="2 3">
    <name type="scientific">Cryoendolithus antarcticus</name>
    <dbReference type="NCBI Taxonomy" id="1507870"/>
    <lineage>
        <taxon>Eukaryota</taxon>
        <taxon>Fungi</taxon>
        <taxon>Dikarya</taxon>
        <taxon>Ascomycota</taxon>
        <taxon>Pezizomycotina</taxon>
        <taxon>Dothideomycetes</taxon>
        <taxon>Dothideomycetidae</taxon>
        <taxon>Cladosporiales</taxon>
        <taxon>Cladosporiaceae</taxon>
        <taxon>Cryoendolithus</taxon>
    </lineage>
</organism>
<comment type="caution">
    <text evidence="2">The sequence shown here is derived from an EMBL/GenBank/DDBJ whole genome shotgun (WGS) entry which is preliminary data.</text>
</comment>
<dbReference type="EMBL" id="NAJO01000037">
    <property type="protein sequence ID" value="OQO00047.1"/>
    <property type="molecule type" value="Genomic_DNA"/>
</dbReference>
<accession>A0A1V8SLK4</accession>
<protein>
    <submittedName>
        <fullName evidence="2">Uncharacterized protein</fullName>
    </submittedName>
</protein>
<proteinExistence type="predicted"/>
<dbReference type="AlphaFoldDB" id="A0A1V8SLK4"/>
<evidence type="ECO:0000313" key="2">
    <source>
        <dbReference type="EMBL" id="OQO00047.1"/>
    </source>
</evidence>
<keyword evidence="3" id="KW-1185">Reference proteome</keyword>
<evidence type="ECO:0000256" key="1">
    <source>
        <dbReference type="SAM" id="MobiDB-lite"/>
    </source>
</evidence>